<feature type="region of interest" description="Disordered" evidence="2">
    <location>
        <begin position="302"/>
        <end position="328"/>
    </location>
</feature>
<evidence type="ECO:0000313" key="4">
    <source>
        <dbReference type="Proteomes" id="UP000675920"/>
    </source>
</evidence>
<dbReference type="AlphaFoldDB" id="A0A8B6X8R1"/>
<feature type="chain" id="PRO_5034488669" evidence="3">
    <location>
        <begin position="25"/>
        <end position="548"/>
    </location>
</feature>
<dbReference type="Gene3D" id="2.20.200.10">
    <property type="entry name" value="Outer membrane efflux proteins (OEP)"/>
    <property type="match status" value="2"/>
</dbReference>
<dbReference type="Pfam" id="PF02321">
    <property type="entry name" value="OEP"/>
    <property type="match status" value="2"/>
</dbReference>
<dbReference type="OrthoDB" id="9770517at2"/>
<dbReference type="PROSITE" id="PS51257">
    <property type="entry name" value="PROKAR_LIPOPROTEIN"/>
    <property type="match status" value="1"/>
</dbReference>
<dbReference type="GO" id="GO:0015562">
    <property type="term" value="F:efflux transmembrane transporter activity"/>
    <property type="evidence" value="ECO:0007669"/>
    <property type="project" value="InterPro"/>
</dbReference>
<proteinExistence type="inferred from homology"/>
<dbReference type="InterPro" id="IPR003423">
    <property type="entry name" value="OMP_efflux"/>
</dbReference>
<feature type="signal peptide" evidence="3">
    <location>
        <begin position="1"/>
        <end position="24"/>
    </location>
</feature>
<keyword evidence="4" id="KW-1185">Reference proteome</keyword>
<evidence type="ECO:0000313" key="5">
    <source>
        <dbReference type="RefSeq" id="WP_034412196.1"/>
    </source>
</evidence>
<comment type="similarity">
    <text evidence="1">Belongs to the outer membrane factor (OMF) (TC 1.B.17) family.</text>
</comment>
<evidence type="ECO:0000256" key="1">
    <source>
        <dbReference type="ARBA" id="ARBA00007613"/>
    </source>
</evidence>
<feature type="region of interest" description="Disordered" evidence="2">
    <location>
        <begin position="32"/>
        <end position="76"/>
    </location>
</feature>
<evidence type="ECO:0000256" key="3">
    <source>
        <dbReference type="SAM" id="SignalP"/>
    </source>
</evidence>
<protein>
    <submittedName>
        <fullName evidence="5">TolC family protein</fullName>
    </submittedName>
</protein>
<keyword evidence="3" id="KW-0732">Signal</keyword>
<dbReference type="PANTHER" id="PTHR30203:SF33">
    <property type="entry name" value="BLR4455 PROTEIN"/>
    <property type="match status" value="1"/>
</dbReference>
<sequence length="548" mass="56937">MPRLARTTGSGLALLLAAGLAGCAAGPDYRRPDAPTGSVFREAAPGAGQPDSPQPGTAQPGATTPPGQPADSWQPARPADATLRADWWRDYADPELDALMARLDIGNQNLAAAEAALRQARALSTQARSALWPSIDLNGSARRARSSTASSSTTAAAARGVRSTYSVSLDASWEIDLWGRLRRAWESVQASEQASAADLENARLSARAQLAADFLQLRVVDAQKRLYADTVAAYERSLTIVRNQYAAGTVARADVVQAETQLQSARAQAIDLDVTRSQLEHAIAVVIGVPPSALRIAALPAEAPRRPSPAATTSSASGSAGAQSAPLLPSALSADDGSTFAGPRLPSLPAALPASLLERRPDIAAEERRMAQANAQIGVSEAAWFPTISLGASTGYGAGLLGDLFTAPARTWALGPTLAGTLLDAGGRSAVIAQSRAAWDAQVATYRQTVLGALQEVEDNLAALRILADEARVQDEATASARLAADLVLNQYKAGTVGFLNVLTAQTTALANERASLTIEGRRLAAHVALVKALGGGWRAPDITARNP</sequence>
<reference evidence="5" key="2">
    <citation type="submission" date="2025-08" db="UniProtKB">
        <authorList>
            <consortium name="RefSeq"/>
        </authorList>
    </citation>
    <scope>IDENTIFICATION</scope>
</reference>
<dbReference type="RefSeq" id="WP_034412196.1">
    <property type="nucleotide sequence ID" value="NZ_KI519499.1"/>
</dbReference>
<dbReference type="InterPro" id="IPR010131">
    <property type="entry name" value="MdtP/NodT-like"/>
</dbReference>
<reference evidence="5" key="1">
    <citation type="journal article" date="1999" name="J. Mol. Biol.">
        <title>Alignment and structure prediction of divergent protein families: periplasmic and outer membrane proteins of bacterial efflux pumps.</title>
        <authorList>
            <person name="Johnson J.M."/>
            <person name="Church G.M."/>
        </authorList>
    </citation>
    <scope>NUCLEOTIDE SEQUENCE</scope>
</reference>
<dbReference type="PANTHER" id="PTHR30203">
    <property type="entry name" value="OUTER MEMBRANE CATION EFFLUX PROTEIN"/>
    <property type="match status" value="1"/>
</dbReference>
<dbReference type="Gene3D" id="1.20.1600.10">
    <property type="entry name" value="Outer membrane efflux proteins (OEP)"/>
    <property type="match status" value="2"/>
</dbReference>
<accession>A0A8B6X8R1</accession>
<organism evidence="4 5">
    <name type="scientific">Derxia gummosa DSM 723</name>
    <dbReference type="NCBI Taxonomy" id="1121388"/>
    <lineage>
        <taxon>Bacteria</taxon>
        <taxon>Pseudomonadati</taxon>
        <taxon>Pseudomonadota</taxon>
        <taxon>Betaproteobacteria</taxon>
        <taxon>Burkholderiales</taxon>
        <taxon>Alcaligenaceae</taxon>
        <taxon>Derxia</taxon>
    </lineage>
</organism>
<feature type="compositionally biased region" description="Low complexity" evidence="2">
    <location>
        <begin position="54"/>
        <end position="65"/>
    </location>
</feature>
<evidence type="ECO:0000256" key="2">
    <source>
        <dbReference type="SAM" id="MobiDB-lite"/>
    </source>
</evidence>
<name>A0A8B6X8R1_9BURK</name>
<dbReference type="Proteomes" id="UP000675920">
    <property type="component" value="Unplaced"/>
</dbReference>
<dbReference type="SUPFAM" id="SSF56954">
    <property type="entry name" value="Outer membrane efflux proteins (OEP)"/>
    <property type="match status" value="1"/>
</dbReference>